<reference evidence="9 10" key="1">
    <citation type="journal article" date="2016" name="Nat. Commun.">
        <title>Thousands of microbial genomes shed light on interconnected biogeochemical processes in an aquifer system.</title>
        <authorList>
            <person name="Anantharaman K."/>
            <person name="Brown C.T."/>
            <person name="Hug L.A."/>
            <person name="Sharon I."/>
            <person name="Castelle C.J."/>
            <person name="Probst A.J."/>
            <person name="Thomas B.C."/>
            <person name="Singh A."/>
            <person name="Wilkins M.J."/>
            <person name="Karaoz U."/>
            <person name="Brodie E.L."/>
            <person name="Williams K.H."/>
            <person name="Hubbard S.S."/>
            <person name="Banfield J.F."/>
        </authorList>
    </citation>
    <scope>NUCLEOTIDE SEQUENCE [LARGE SCALE GENOMIC DNA]</scope>
</reference>
<feature type="binding site" description="in other chain" evidence="6">
    <location>
        <position position="313"/>
    </location>
    <ligand>
        <name>K(+)</name>
        <dbReference type="ChEBI" id="CHEBI:29103"/>
        <note>ligand shared between two tetrameric partners</note>
    </ligand>
</feature>
<dbReference type="SMART" id="SM01240">
    <property type="entry name" value="IMPDH"/>
    <property type="match status" value="1"/>
</dbReference>
<feature type="binding site" description="in other chain" evidence="6">
    <location>
        <position position="316"/>
    </location>
    <ligand>
        <name>K(+)</name>
        <dbReference type="ChEBI" id="CHEBI:29103"/>
        <note>ligand shared between two tetrameric partners</note>
    </ligand>
</feature>
<dbReference type="CDD" id="cd00381">
    <property type="entry name" value="IMPDH"/>
    <property type="match status" value="1"/>
</dbReference>
<dbReference type="PANTHER" id="PTHR11911">
    <property type="entry name" value="INOSINE-5-MONOPHOSPHATE DEHYDROGENASE RELATED"/>
    <property type="match status" value="1"/>
</dbReference>
<evidence type="ECO:0000256" key="4">
    <source>
        <dbReference type="ARBA" id="ARBA00023122"/>
    </source>
</evidence>
<protein>
    <recommendedName>
        <fullName evidence="8">CBS domain-containing protein</fullName>
    </recommendedName>
</protein>
<evidence type="ECO:0000256" key="3">
    <source>
        <dbReference type="ARBA" id="ARBA00023002"/>
    </source>
</evidence>
<dbReference type="InterPro" id="IPR046342">
    <property type="entry name" value="CBS_dom_sf"/>
</dbReference>
<dbReference type="InterPro" id="IPR000644">
    <property type="entry name" value="CBS_dom"/>
</dbReference>
<dbReference type="SUPFAM" id="SSF51412">
    <property type="entry name" value="Inosine monophosphate dehydrogenase (IMPDH)"/>
    <property type="match status" value="1"/>
</dbReference>
<evidence type="ECO:0000256" key="7">
    <source>
        <dbReference type="PROSITE-ProRule" id="PRU00703"/>
    </source>
</evidence>
<dbReference type="InterPro" id="IPR001093">
    <property type="entry name" value="IMP_DH_GMPRt"/>
</dbReference>
<feature type="binding site" evidence="5">
    <location>
        <begin position="309"/>
        <end position="311"/>
    </location>
    <ligand>
        <name>NAD(+)</name>
        <dbReference type="ChEBI" id="CHEBI:57540"/>
    </ligand>
</feature>
<dbReference type="Gene3D" id="3.20.20.70">
    <property type="entry name" value="Aldolase class I"/>
    <property type="match status" value="1"/>
</dbReference>
<dbReference type="InterPro" id="IPR013785">
    <property type="entry name" value="Aldolase_TIM"/>
</dbReference>
<comment type="similarity">
    <text evidence="1">Belongs to the IMPDH/GMPR family.</text>
</comment>
<evidence type="ECO:0000259" key="8">
    <source>
        <dbReference type="PROSITE" id="PS51371"/>
    </source>
</evidence>
<evidence type="ECO:0000256" key="2">
    <source>
        <dbReference type="ARBA" id="ARBA00022723"/>
    </source>
</evidence>
<dbReference type="SUPFAM" id="SSF54631">
    <property type="entry name" value="CBS-domain pair"/>
    <property type="match status" value="1"/>
</dbReference>
<dbReference type="EMBL" id="MEYK01000021">
    <property type="protein sequence ID" value="OGD25159.1"/>
    <property type="molecule type" value="Genomic_DNA"/>
</dbReference>
<evidence type="ECO:0000256" key="1">
    <source>
        <dbReference type="ARBA" id="ARBA00005502"/>
    </source>
</evidence>
<keyword evidence="2" id="KW-0479">Metal-binding</keyword>
<evidence type="ECO:0000313" key="9">
    <source>
        <dbReference type="EMBL" id="OGD25159.1"/>
    </source>
</evidence>
<keyword evidence="3" id="KW-0560">Oxidoreductase</keyword>
<dbReference type="FunFam" id="3.20.20.70:FF:000424">
    <property type="entry name" value="Inosine-5'-monophosphate dehydrogenase 2"/>
    <property type="match status" value="1"/>
</dbReference>
<evidence type="ECO:0000313" key="10">
    <source>
        <dbReference type="Proteomes" id="UP000176431"/>
    </source>
</evidence>
<dbReference type="PANTHER" id="PTHR11911:SF111">
    <property type="entry name" value="INOSINE-5'-MONOPHOSPHATE DEHYDROGENASE"/>
    <property type="match status" value="1"/>
</dbReference>
<dbReference type="Proteomes" id="UP000176431">
    <property type="component" value="Unassembled WGS sequence"/>
</dbReference>
<dbReference type="PIRSF" id="PIRSF000130">
    <property type="entry name" value="IMPDH"/>
    <property type="match status" value="1"/>
</dbReference>
<gene>
    <name evidence="9" type="ORF">A2819_02550</name>
</gene>
<proteinExistence type="inferred from homology"/>
<evidence type="ECO:0000256" key="6">
    <source>
        <dbReference type="PIRSR" id="PIRSR000130-4"/>
    </source>
</evidence>
<dbReference type="Pfam" id="PF00478">
    <property type="entry name" value="IMPDH"/>
    <property type="match status" value="1"/>
</dbReference>
<dbReference type="InterPro" id="IPR005990">
    <property type="entry name" value="IMP_DH"/>
</dbReference>
<organism evidence="9 10">
    <name type="scientific">Candidatus Azambacteria bacterium RIFCSPHIGHO2_01_FULL_40_24</name>
    <dbReference type="NCBI Taxonomy" id="1797301"/>
    <lineage>
        <taxon>Bacteria</taxon>
        <taxon>Candidatus Azamiibacteriota</taxon>
    </lineage>
</organism>
<feature type="domain" description="CBS" evidence="8">
    <location>
        <begin position="97"/>
        <end position="154"/>
    </location>
</feature>
<dbReference type="Pfam" id="PF00571">
    <property type="entry name" value="CBS"/>
    <property type="match status" value="1"/>
</dbReference>
<dbReference type="GO" id="GO:0003938">
    <property type="term" value="F:IMP dehydrogenase activity"/>
    <property type="evidence" value="ECO:0007669"/>
    <property type="project" value="InterPro"/>
</dbReference>
<accession>A0A1F5B3H1</accession>
<keyword evidence="4 7" id="KW-0129">CBS domain</keyword>
<dbReference type="AlphaFoldDB" id="A0A1F5B3H1"/>
<keyword evidence="5" id="KW-0520">NAD</keyword>
<keyword evidence="6" id="KW-0630">Potassium</keyword>
<comment type="caution">
    <text evidence="9">The sequence shown here is derived from an EMBL/GenBank/DDBJ whole genome shotgun (WGS) entry which is preliminary data.</text>
</comment>
<dbReference type="CDD" id="cd04601">
    <property type="entry name" value="CBS_pair_IMPDH"/>
    <property type="match status" value="1"/>
</dbReference>
<evidence type="ECO:0000256" key="5">
    <source>
        <dbReference type="PIRSR" id="PIRSR000130-3"/>
    </source>
</evidence>
<feature type="binding site" evidence="5">
    <location>
        <begin position="259"/>
        <end position="261"/>
    </location>
    <ligand>
        <name>NAD(+)</name>
        <dbReference type="ChEBI" id="CHEBI:57540"/>
    </ligand>
</feature>
<sequence>MDFRDKLIEAGITFSDISLRPQKSNLKSRLDPDTFCYLTKKIKLAVPIISANMDTVTESKMAIVMARYGGIGVIHRNMNIEEQVREVLKVKSAEEALIRSPYTLFPENLVWQARELLAEKQIDSVLIIDKGKKLLGLVTKYELAKAESSELIKKYMLPRKDLIVAESAGKFLAEKDARAIAEKIFAKQRLLGKLPFIDKKGKLMALLIKKDLFKSALYPSAIKDDFGRLRVGAAIGVGEDSLLRARALIGAGADVLVLDVAHGHGLKPMEVTKLIRRHLPNCELIVGNVATQEAVRDYAHLDVSAIKVGIGPGATCSTRIVAGAGVPQVSAVLECAREAEKHKIPIIADGGIRFPRDVSIAIACGASTVMIGTLFAGTDESPGDIIDDNGRLVKVVRGMSSLNVNLGIKGDNFIKAELKDMIQPEGITGHVPYRGPLIRILGALVSGLRSGMTYAGAATIKDLQKYSPRKFTRMSQAAWEESKPHDVEII</sequence>
<name>A0A1F5B3H1_9BACT</name>
<dbReference type="PROSITE" id="PS51371">
    <property type="entry name" value="CBS"/>
    <property type="match status" value="1"/>
</dbReference>
<feature type="binding site" description="in other chain" evidence="6">
    <location>
        <position position="311"/>
    </location>
    <ligand>
        <name>K(+)</name>
        <dbReference type="ChEBI" id="CHEBI:29103"/>
        <note>ligand shared between two tetrameric partners</note>
    </ligand>
</feature>
<dbReference type="GO" id="GO:0046872">
    <property type="term" value="F:metal ion binding"/>
    <property type="evidence" value="ECO:0007669"/>
    <property type="project" value="UniProtKB-KW"/>
</dbReference>
<dbReference type="GO" id="GO:0006183">
    <property type="term" value="P:GTP biosynthetic process"/>
    <property type="evidence" value="ECO:0007669"/>
    <property type="project" value="TreeGrafter"/>
</dbReference>